<dbReference type="Proteomes" id="UP000294292">
    <property type="component" value="Chromosome"/>
</dbReference>
<dbReference type="KEGG" id="panc:E2636_18395"/>
<keyword evidence="3" id="KW-1185">Reference proteome</keyword>
<dbReference type="OrthoDB" id="2964295at2"/>
<gene>
    <name evidence="2" type="ORF">E2636_18395</name>
</gene>
<dbReference type="EMBL" id="CP038015">
    <property type="protein sequence ID" value="QBP42985.1"/>
    <property type="molecule type" value="Genomic_DNA"/>
</dbReference>
<evidence type="ECO:0000313" key="2">
    <source>
        <dbReference type="EMBL" id="QBP42985.1"/>
    </source>
</evidence>
<dbReference type="AlphaFoldDB" id="A0A4V1ANJ4"/>
<sequence length="152" mass="18173">MIKQQILEIHKNYQVWLNSLKELSNEEAMSPYAPGKWSPNIIIMHLAQWDRFTLEDRLPFMKEGAKLEKFPAFEEFNAKAEALASQQTFEETIAYAKRQRQCITKKLEEINDSEWHKEFNIGNHSLSIMSYFTDFSEHDEHHKRQIERVRSR</sequence>
<dbReference type="Gene3D" id="1.20.120.450">
    <property type="entry name" value="dinb family like domain"/>
    <property type="match status" value="1"/>
</dbReference>
<evidence type="ECO:0000313" key="3">
    <source>
        <dbReference type="Proteomes" id="UP000294292"/>
    </source>
</evidence>
<dbReference type="RefSeq" id="WP_134211702.1">
    <property type="nucleotide sequence ID" value="NZ_CP038015.1"/>
</dbReference>
<dbReference type="Pfam" id="PF12867">
    <property type="entry name" value="DinB_2"/>
    <property type="match status" value="1"/>
</dbReference>
<name>A0A4V1ANJ4_9BACL</name>
<feature type="domain" description="DinB-like" evidence="1">
    <location>
        <begin position="9"/>
        <end position="146"/>
    </location>
</feature>
<dbReference type="InterPro" id="IPR034660">
    <property type="entry name" value="DinB/YfiT-like"/>
</dbReference>
<dbReference type="SUPFAM" id="SSF109854">
    <property type="entry name" value="DinB/YfiT-like putative metalloenzymes"/>
    <property type="match status" value="1"/>
</dbReference>
<reference evidence="2 3" key="1">
    <citation type="submission" date="2019-03" db="EMBL/GenBank/DDBJ databases">
        <title>Complete genome sequence of Paenisporosarcina antarctica CGMCC 1.6503T.</title>
        <authorList>
            <person name="Rong J.-C."/>
            <person name="Chi N.-Y."/>
            <person name="Zhang Q.-F."/>
        </authorList>
    </citation>
    <scope>NUCLEOTIDE SEQUENCE [LARGE SCALE GENOMIC DNA]</scope>
    <source>
        <strain evidence="2 3">CGMCC 1.6503</strain>
    </source>
</reference>
<organism evidence="2 3">
    <name type="scientific">Paenisporosarcina antarctica</name>
    <dbReference type="NCBI Taxonomy" id="417367"/>
    <lineage>
        <taxon>Bacteria</taxon>
        <taxon>Bacillati</taxon>
        <taxon>Bacillota</taxon>
        <taxon>Bacilli</taxon>
        <taxon>Bacillales</taxon>
        <taxon>Caryophanaceae</taxon>
        <taxon>Paenisporosarcina</taxon>
    </lineage>
</organism>
<evidence type="ECO:0000259" key="1">
    <source>
        <dbReference type="Pfam" id="PF12867"/>
    </source>
</evidence>
<proteinExistence type="predicted"/>
<accession>A0A4V1ANJ4</accession>
<dbReference type="InterPro" id="IPR024775">
    <property type="entry name" value="DinB-like"/>
</dbReference>
<protein>
    <submittedName>
        <fullName evidence="2">DinB family protein</fullName>
    </submittedName>
</protein>